<feature type="binding site" evidence="6">
    <location>
        <position position="162"/>
    </location>
    <ligand>
        <name>a divalent metal cation</name>
        <dbReference type="ChEBI" id="CHEBI:60240"/>
        <label>2</label>
        <note>catalytic</note>
    </ligand>
</feature>
<dbReference type="Gene3D" id="3.90.230.10">
    <property type="entry name" value="Creatinase/methionine aminopeptidase superfamily"/>
    <property type="match status" value="1"/>
</dbReference>
<dbReference type="GO" id="GO:0070006">
    <property type="term" value="F:metalloaminopeptidase activity"/>
    <property type="evidence" value="ECO:0007669"/>
    <property type="project" value="UniProtKB-UniRule"/>
</dbReference>
<feature type="binding site" evidence="6">
    <location>
        <position position="232"/>
    </location>
    <ligand>
        <name>substrate</name>
    </ligand>
</feature>
<dbReference type="GO" id="GO:0004239">
    <property type="term" value="F:initiator methionyl aminopeptidase activity"/>
    <property type="evidence" value="ECO:0007669"/>
    <property type="project" value="UniProtKB-UniRule"/>
</dbReference>
<dbReference type="Gene3D" id="3.10.450.50">
    <property type="match status" value="1"/>
</dbReference>
<keyword evidence="4 6" id="KW-0479">Metal-binding</keyword>
<evidence type="ECO:0000256" key="6">
    <source>
        <dbReference type="HAMAP-Rule" id="MF_01974"/>
    </source>
</evidence>
<dbReference type="EC" id="3.4.11.18" evidence="6 7"/>
<dbReference type="HAMAP" id="MF_01974">
    <property type="entry name" value="MetAP_1"/>
    <property type="match status" value="1"/>
</dbReference>
<sequence length="305" mass="33387">MGNILGKSLKEIVHFMQRNELCWCGSGKKYKKCHADFDERISEIKYNAFKGQVRPPKKIINNKHDIEMIKAAGVVNDGALDLAASLIKPGVDTATIDDAVREFIESRGGYPSCLNYEGFPKSCCISINEVVCHGIPSKKTILKEGDIVNVDITTTLNGYYADASRMFMVGEVSEEAERLVRVTKECMERGIAAAKPWHFLGDISAACGDYAHANGYSVVTDLGGHGVGKDFHLEPFVAHEGEAGTGMLLVPGMVLTVEPMINQGKKTVVVDSKDNWTVRTKDNKLSAQWEKTILITETGTEVLSS</sequence>
<dbReference type="InterPro" id="IPR004027">
    <property type="entry name" value="SEC_C_motif"/>
</dbReference>
<dbReference type="InterPro" id="IPR001714">
    <property type="entry name" value="Pept_M24_MAP"/>
</dbReference>
<evidence type="ECO:0000259" key="8">
    <source>
        <dbReference type="Pfam" id="PF00557"/>
    </source>
</evidence>
<name>A0A1H3WAF8_SELRU</name>
<feature type="binding site" evidence="6">
    <location>
        <position position="151"/>
    </location>
    <ligand>
        <name>a divalent metal cation</name>
        <dbReference type="ChEBI" id="CHEBI:60240"/>
        <label>1</label>
    </ligand>
</feature>
<evidence type="ECO:0000256" key="1">
    <source>
        <dbReference type="ARBA" id="ARBA00002521"/>
    </source>
</evidence>
<dbReference type="InterPro" id="IPR036005">
    <property type="entry name" value="Creatinase/aminopeptidase-like"/>
</dbReference>
<evidence type="ECO:0000256" key="5">
    <source>
        <dbReference type="ARBA" id="ARBA00022801"/>
    </source>
</evidence>
<organism evidence="9">
    <name type="scientific">Selenomonas ruminantium</name>
    <dbReference type="NCBI Taxonomy" id="971"/>
    <lineage>
        <taxon>Bacteria</taxon>
        <taxon>Bacillati</taxon>
        <taxon>Bacillota</taxon>
        <taxon>Negativicutes</taxon>
        <taxon>Selenomonadales</taxon>
        <taxon>Selenomonadaceae</taxon>
        <taxon>Selenomonas</taxon>
    </lineage>
</organism>
<feature type="binding site" evidence="6">
    <location>
        <position position="258"/>
    </location>
    <ligand>
        <name>a divalent metal cation</name>
        <dbReference type="ChEBI" id="CHEBI:60240"/>
        <label>2</label>
        <note>catalytic</note>
    </ligand>
</feature>
<keyword evidence="3 6" id="KW-0645">Protease</keyword>
<dbReference type="Pfam" id="PF02810">
    <property type="entry name" value="SEC-C"/>
    <property type="match status" value="1"/>
</dbReference>
<feature type="binding site" evidence="6">
    <location>
        <position position="225"/>
    </location>
    <ligand>
        <name>a divalent metal cation</name>
        <dbReference type="ChEBI" id="CHEBI:60240"/>
        <label>2</label>
        <note>catalytic</note>
    </ligand>
</feature>
<dbReference type="InterPro" id="IPR002467">
    <property type="entry name" value="Pept_M24A_MAP1"/>
</dbReference>
<dbReference type="SUPFAM" id="SSF55920">
    <property type="entry name" value="Creatinase/aminopeptidase"/>
    <property type="match status" value="1"/>
</dbReference>
<accession>A0A1H3WAF8</accession>
<dbReference type="SUPFAM" id="SSF103642">
    <property type="entry name" value="Sec-C motif"/>
    <property type="match status" value="1"/>
</dbReference>
<protein>
    <recommendedName>
        <fullName evidence="6 7">Methionine aminopeptidase</fullName>
        <shortName evidence="6">MAP</shortName>
        <shortName evidence="6">MetAP</shortName>
        <ecNumber evidence="6 7">3.4.11.18</ecNumber>
    </recommendedName>
    <alternativeName>
        <fullName evidence="6">Peptidase M</fullName>
    </alternativeName>
</protein>
<dbReference type="PRINTS" id="PR00599">
    <property type="entry name" value="MAPEPTIDASE"/>
</dbReference>
<dbReference type="Proteomes" id="UP000183469">
    <property type="component" value="Unassembled WGS sequence"/>
</dbReference>
<evidence type="ECO:0000256" key="7">
    <source>
        <dbReference type="RuleBase" id="RU003653"/>
    </source>
</evidence>
<proteinExistence type="inferred from homology"/>
<dbReference type="GO" id="GO:0006508">
    <property type="term" value="P:proteolysis"/>
    <property type="evidence" value="ECO:0007669"/>
    <property type="project" value="UniProtKB-KW"/>
</dbReference>
<evidence type="ECO:0000313" key="9">
    <source>
        <dbReference type="EMBL" id="SDZ83404.1"/>
    </source>
</evidence>
<dbReference type="InterPro" id="IPR000994">
    <property type="entry name" value="Pept_M24"/>
</dbReference>
<dbReference type="PANTHER" id="PTHR43330">
    <property type="entry name" value="METHIONINE AMINOPEPTIDASE"/>
    <property type="match status" value="1"/>
</dbReference>
<dbReference type="PANTHER" id="PTHR43330:SF8">
    <property type="entry name" value="METHIONINE AMINOPEPTIDASE 1D, MITOCHONDRIAL"/>
    <property type="match status" value="1"/>
</dbReference>
<dbReference type="NCBIfam" id="TIGR00500">
    <property type="entry name" value="met_pdase_I"/>
    <property type="match status" value="1"/>
</dbReference>
<dbReference type="Pfam" id="PF00557">
    <property type="entry name" value="Peptidase_M24"/>
    <property type="match status" value="1"/>
</dbReference>
<comment type="function">
    <text evidence="1 6">Removes the N-terminal methionine from nascent proteins. The N-terminal methionine is often cleaved when the second residue in the primary sequence is small and uncharged (Met-Ala-, Cys, Gly, Pro, Ser, Thr, or Val). Requires deformylation of the N(alpha)-formylated initiator methionine before it can be hydrolyzed.</text>
</comment>
<gene>
    <name evidence="6" type="primary">map</name>
    <name evidence="9" type="ORF">SAMN05660648_00787</name>
</gene>
<dbReference type="GO" id="GO:0046872">
    <property type="term" value="F:metal ion binding"/>
    <property type="evidence" value="ECO:0007669"/>
    <property type="project" value="UniProtKB-UniRule"/>
</dbReference>
<comment type="catalytic activity">
    <reaction evidence="6 7">
        <text>Release of N-terminal amino acids, preferentially methionine, from peptides and arylamides.</text>
        <dbReference type="EC" id="3.4.11.18"/>
    </reaction>
</comment>
<reference evidence="9" key="1">
    <citation type="submission" date="2016-10" db="EMBL/GenBank/DDBJ databases">
        <authorList>
            <person name="de Groot N.N."/>
        </authorList>
    </citation>
    <scope>NUCLEOTIDE SEQUENCE [LARGE SCALE GENOMIC DNA]</scope>
    <source>
        <strain evidence="9">DSM 2872</strain>
    </source>
</reference>
<feature type="binding site" evidence="6">
    <location>
        <position position="133"/>
    </location>
    <ligand>
        <name>substrate</name>
    </ligand>
</feature>
<keyword evidence="5 6" id="KW-0378">Hydrolase</keyword>
<comment type="subunit">
    <text evidence="6">Monomer.</text>
</comment>
<dbReference type="CDD" id="cd01086">
    <property type="entry name" value="MetAP1"/>
    <property type="match status" value="1"/>
</dbReference>
<evidence type="ECO:0000256" key="4">
    <source>
        <dbReference type="ARBA" id="ARBA00022723"/>
    </source>
</evidence>
<feature type="binding site" evidence="6">
    <location>
        <position position="162"/>
    </location>
    <ligand>
        <name>a divalent metal cation</name>
        <dbReference type="ChEBI" id="CHEBI:60240"/>
        <label>1</label>
    </ligand>
</feature>
<evidence type="ECO:0000256" key="3">
    <source>
        <dbReference type="ARBA" id="ARBA00022670"/>
    </source>
</evidence>
<dbReference type="AlphaFoldDB" id="A0A1H3WAF8"/>
<evidence type="ECO:0000256" key="2">
    <source>
        <dbReference type="ARBA" id="ARBA00022438"/>
    </source>
</evidence>
<keyword evidence="2 6" id="KW-0031">Aminopeptidase</keyword>
<comment type="similarity">
    <text evidence="6">Belongs to the peptidase M24A family. Methionine aminopeptidase type 1 subfamily.</text>
</comment>
<feature type="domain" description="Peptidase M24" evidence="8">
    <location>
        <begin position="67"/>
        <end position="297"/>
    </location>
</feature>
<dbReference type="EMBL" id="FNQG01000003">
    <property type="protein sequence ID" value="SDZ83404.1"/>
    <property type="molecule type" value="Genomic_DNA"/>
</dbReference>
<dbReference type="NCBIfam" id="NF008970">
    <property type="entry name" value="PRK12318.1"/>
    <property type="match status" value="1"/>
</dbReference>
<feature type="binding site" evidence="6">
    <location>
        <position position="290"/>
    </location>
    <ligand>
        <name>a divalent metal cation</name>
        <dbReference type="ChEBI" id="CHEBI:60240"/>
        <label>1</label>
    </ligand>
</feature>
<comment type="cofactor">
    <cofactor evidence="6">
        <name>Co(2+)</name>
        <dbReference type="ChEBI" id="CHEBI:48828"/>
    </cofactor>
    <cofactor evidence="6">
        <name>Zn(2+)</name>
        <dbReference type="ChEBI" id="CHEBI:29105"/>
    </cofactor>
    <cofactor evidence="6">
        <name>Mn(2+)</name>
        <dbReference type="ChEBI" id="CHEBI:29035"/>
    </cofactor>
    <cofactor evidence="6">
        <name>Fe(2+)</name>
        <dbReference type="ChEBI" id="CHEBI:29033"/>
    </cofactor>
    <text evidence="6">Binds 2 divalent metal cations per subunit. Has a high-affinity and a low affinity metal-binding site. The true nature of the physiological cofactor is under debate. The enzyme is active with cobalt, zinc, manganese or divalent iron ions. Most likely, methionine aminopeptidases function as mononuclear Fe(2+)-metalloproteases under physiological conditions, and the catalytically relevant metal-binding site has been assigned to the histidine-containing high-affinity site.</text>
</comment>
<feature type="binding site" evidence="6">
    <location>
        <position position="290"/>
    </location>
    <ligand>
        <name>a divalent metal cation</name>
        <dbReference type="ChEBI" id="CHEBI:60240"/>
        <label>2</label>
        <note>catalytic</note>
    </ligand>
</feature>